<keyword evidence="4" id="KW-0808">Transferase</keyword>
<dbReference type="Pfam" id="PF07730">
    <property type="entry name" value="HisKA_3"/>
    <property type="match status" value="1"/>
</dbReference>
<evidence type="ECO:0000256" key="5">
    <source>
        <dbReference type="ARBA" id="ARBA00022741"/>
    </source>
</evidence>
<evidence type="ECO:0000313" key="13">
    <source>
        <dbReference type="Proteomes" id="UP000609323"/>
    </source>
</evidence>
<dbReference type="Proteomes" id="UP000609323">
    <property type="component" value="Unassembled WGS sequence"/>
</dbReference>
<feature type="domain" description="Signal transduction histidine kinase subgroup 3 dimerisation and phosphoacceptor" evidence="11">
    <location>
        <begin position="81"/>
        <end position="140"/>
    </location>
</feature>
<evidence type="ECO:0000256" key="2">
    <source>
        <dbReference type="ARBA" id="ARBA00012438"/>
    </source>
</evidence>
<dbReference type="InterPro" id="IPR036890">
    <property type="entry name" value="HATPase_C_sf"/>
</dbReference>
<keyword evidence="13" id="KW-1185">Reference proteome</keyword>
<keyword evidence="8" id="KW-0902">Two-component regulatory system</keyword>
<dbReference type="CDD" id="cd16917">
    <property type="entry name" value="HATPase_UhpB-NarQ-NarX-like"/>
    <property type="match status" value="1"/>
</dbReference>
<dbReference type="Gene3D" id="3.30.565.10">
    <property type="entry name" value="Histidine kinase-like ATPase, C-terminal domain"/>
    <property type="match status" value="1"/>
</dbReference>
<keyword evidence="9" id="KW-0812">Transmembrane</keyword>
<evidence type="ECO:0000313" key="12">
    <source>
        <dbReference type="EMBL" id="GGA38707.1"/>
    </source>
</evidence>
<comment type="catalytic activity">
    <reaction evidence="1">
        <text>ATP + protein L-histidine = ADP + protein N-phospho-L-histidine.</text>
        <dbReference type="EC" id="2.7.13.3"/>
    </reaction>
</comment>
<evidence type="ECO:0000256" key="1">
    <source>
        <dbReference type="ARBA" id="ARBA00000085"/>
    </source>
</evidence>
<keyword evidence="5" id="KW-0547">Nucleotide-binding</keyword>
<keyword evidence="6" id="KW-0418">Kinase</keyword>
<feature type="domain" description="Histidine kinase/HSP90-like ATPase" evidence="10">
    <location>
        <begin position="184"/>
        <end position="269"/>
    </location>
</feature>
<evidence type="ECO:0000256" key="7">
    <source>
        <dbReference type="ARBA" id="ARBA00022840"/>
    </source>
</evidence>
<evidence type="ECO:0000256" key="8">
    <source>
        <dbReference type="ARBA" id="ARBA00023012"/>
    </source>
</evidence>
<keyword evidence="3" id="KW-0597">Phosphoprotein</keyword>
<accession>A0ABQ1G8D9</accession>
<name>A0ABQ1G8D9_9BACL</name>
<feature type="transmembrane region" description="Helical" evidence="9">
    <location>
        <begin position="41"/>
        <end position="59"/>
    </location>
</feature>
<dbReference type="Pfam" id="PF02518">
    <property type="entry name" value="HATPase_c"/>
    <property type="match status" value="1"/>
</dbReference>
<keyword evidence="9" id="KW-1133">Transmembrane helix</keyword>
<evidence type="ECO:0000256" key="3">
    <source>
        <dbReference type="ARBA" id="ARBA00022553"/>
    </source>
</evidence>
<dbReference type="EC" id="2.7.13.3" evidence="2"/>
<evidence type="ECO:0000256" key="6">
    <source>
        <dbReference type="ARBA" id="ARBA00022777"/>
    </source>
</evidence>
<sequence length="272" mass="31019">MTYKLTKWLILLFPPLLVGLWELVRHTLLMPYFSMSTGNAITPILLFLISLMLLLPLFARLERFQEELQQERAVKARLEAREQLAKELHDGIAQSLFLLAVKLEKAEKRQLRGEEVPLDELRKTVHTVNEYVRQSISNLRYPVEETLGDGETLPGLVADLGKEIQIGIHLDWYLTEGQLTVQEQVELLACIREAVMNVRKHSGQTEVYIKATAEDKGWKVTIRDHGKGIAPGELDKSGTYGLRILRERAAKMGWQVQLQSREGSTTVILIKL</sequence>
<dbReference type="SUPFAM" id="SSF55874">
    <property type="entry name" value="ATPase domain of HSP90 chaperone/DNA topoisomerase II/histidine kinase"/>
    <property type="match status" value="1"/>
</dbReference>
<protein>
    <recommendedName>
        <fullName evidence="2">histidine kinase</fullName>
        <ecNumber evidence="2">2.7.13.3</ecNumber>
    </recommendedName>
</protein>
<dbReference type="InterPro" id="IPR011712">
    <property type="entry name" value="Sig_transdc_His_kin_sub3_dim/P"/>
</dbReference>
<evidence type="ECO:0000259" key="10">
    <source>
        <dbReference type="Pfam" id="PF02518"/>
    </source>
</evidence>
<keyword evidence="9" id="KW-0472">Membrane</keyword>
<dbReference type="PANTHER" id="PTHR24421:SF10">
    <property type="entry name" value="NITRATE_NITRITE SENSOR PROTEIN NARQ"/>
    <property type="match status" value="1"/>
</dbReference>
<evidence type="ECO:0000256" key="9">
    <source>
        <dbReference type="SAM" id="Phobius"/>
    </source>
</evidence>
<dbReference type="Gene3D" id="1.20.5.1930">
    <property type="match status" value="1"/>
</dbReference>
<organism evidence="12 13">
    <name type="scientific">Paenibacillus physcomitrellae</name>
    <dbReference type="NCBI Taxonomy" id="1619311"/>
    <lineage>
        <taxon>Bacteria</taxon>
        <taxon>Bacillati</taxon>
        <taxon>Bacillota</taxon>
        <taxon>Bacilli</taxon>
        <taxon>Bacillales</taxon>
        <taxon>Paenibacillaceae</taxon>
        <taxon>Paenibacillus</taxon>
    </lineage>
</organism>
<evidence type="ECO:0000256" key="4">
    <source>
        <dbReference type="ARBA" id="ARBA00022679"/>
    </source>
</evidence>
<keyword evidence="7" id="KW-0067">ATP-binding</keyword>
<evidence type="ECO:0000259" key="11">
    <source>
        <dbReference type="Pfam" id="PF07730"/>
    </source>
</evidence>
<comment type="caution">
    <text evidence="12">The sequence shown here is derived from an EMBL/GenBank/DDBJ whole genome shotgun (WGS) entry which is preliminary data.</text>
</comment>
<gene>
    <name evidence="12" type="ORF">GCM10010917_24910</name>
</gene>
<proteinExistence type="predicted"/>
<reference evidence="13" key="1">
    <citation type="journal article" date="2019" name="Int. J. Syst. Evol. Microbiol.">
        <title>The Global Catalogue of Microorganisms (GCM) 10K type strain sequencing project: providing services to taxonomists for standard genome sequencing and annotation.</title>
        <authorList>
            <consortium name="The Broad Institute Genomics Platform"/>
            <consortium name="The Broad Institute Genome Sequencing Center for Infectious Disease"/>
            <person name="Wu L."/>
            <person name="Ma J."/>
        </authorList>
    </citation>
    <scope>NUCLEOTIDE SEQUENCE [LARGE SCALE GENOMIC DNA]</scope>
    <source>
        <strain evidence="13">CGMCC 1.15044</strain>
    </source>
</reference>
<dbReference type="EMBL" id="BMHF01000008">
    <property type="protein sequence ID" value="GGA38707.1"/>
    <property type="molecule type" value="Genomic_DNA"/>
</dbReference>
<dbReference type="RefSeq" id="WP_094092632.1">
    <property type="nucleotide sequence ID" value="NZ_BMHF01000008.1"/>
</dbReference>
<dbReference type="InterPro" id="IPR050482">
    <property type="entry name" value="Sensor_HK_TwoCompSys"/>
</dbReference>
<dbReference type="PANTHER" id="PTHR24421">
    <property type="entry name" value="NITRATE/NITRITE SENSOR PROTEIN NARX-RELATED"/>
    <property type="match status" value="1"/>
</dbReference>
<dbReference type="InterPro" id="IPR003594">
    <property type="entry name" value="HATPase_dom"/>
</dbReference>